<evidence type="ECO:0000313" key="2">
    <source>
        <dbReference type="EnsemblProtists" id="EKX44260"/>
    </source>
</evidence>
<organism evidence="1">
    <name type="scientific">Guillardia theta (strain CCMP2712)</name>
    <name type="common">Cryptophyte</name>
    <dbReference type="NCBI Taxonomy" id="905079"/>
    <lineage>
        <taxon>Eukaryota</taxon>
        <taxon>Cryptophyceae</taxon>
        <taxon>Pyrenomonadales</taxon>
        <taxon>Geminigeraceae</taxon>
        <taxon>Guillardia</taxon>
    </lineage>
</organism>
<reference evidence="1 3" key="1">
    <citation type="journal article" date="2012" name="Nature">
        <title>Algal genomes reveal evolutionary mosaicism and the fate of nucleomorphs.</title>
        <authorList>
            <consortium name="DOE Joint Genome Institute"/>
            <person name="Curtis B.A."/>
            <person name="Tanifuji G."/>
            <person name="Burki F."/>
            <person name="Gruber A."/>
            <person name="Irimia M."/>
            <person name="Maruyama S."/>
            <person name="Arias M.C."/>
            <person name="Ball S.G."/>
            <person name="Gile G.H."/>
            <person name="Hirakawa Y."/>
            <person name="Hopkins J.F."/>
            <person name="Kuo A."/>
            <person name="Rensing S.A."/>
            <person name="Schmutz J."/>
            <person name="Symeonidi A."/>
            <person name="Elias M."/>
            <person name="Eveleigh R.J."/>
            <person name="Herman E.K."/>
            <person name="Klute M.J."/>
            <person name="Nakayama T."/>
            <person name="Obornik M."/>
            <person name="Reyes-Prieto A."/>
            <person name="Armbrust E.V."/>
            <person name="Aves S.J."/>
            <person name="Beiko R.G."/>
            <person name="Coutinho P."/>
            <person name="Dacks J.B."/>
            <person name="Durnford D.G."/>
            <person name="Fast N.M."/>
            <person name="Green B.R."/>
            <person name="Grisdale C.J."/>
            <person name="Hempel F."/>
            <person name="Henrissat B."/>
            <person name="Hoppner M.P."/>
            <person name="Ishida K."/>
            <person name="Kim E."/>
            <person name="Koreny L."/>
            <person name="Kroth P.G."/>
            <person name="Liu Y."/>
            <person name="Malik S.B."/>
            <person name="Maier U.G."/>
            <person name="McRose D."/>
            <person name="Mock T."/>
            <person name="Neilson J.A."/>
            <person name="Onodera N.T."/>
            <person name="Poole A.M."/>
            <person name="Pritham E.J."/>
            <person name="Richards T.A."/>
            <person name="Rocap G."/>
            <person name="Roy S.W."/>
            <person name="Sarai C."/>
            <person name="Schaack S."/>
            <person name="Shirato S."/>
            <person name="Slamovits C.H."/>
            <person name="Spencer D.F."/>
            <person name="Suzuki S."/>
            <person name="Worden A.Z."/>
            <person name="Zauner S."/>
            <person name="Barry K."/>
            <person name="Bell C."/>
            <person name="Bharti A.K."/>
            <person name="Crow J.A."/>
            <person name="Grimwood J."/>
            <person name="Kramer R."/>
            <person name="Lindquist E."/>
            <person name="Lucas S."/>
            <person name="Salamov A."/>
            <person name="McFadden G.I."/>
            <person name="Lane C.E."/>
            <person name="Keeling P.J."/>
            <person name="Gray M.W."/>
            <person name="Grigoriev I.V."/>
            <person name="Archibald J.M."/>
        </authorList>
    </citation>
    <scope>NUCLEOTIDE SEQUENCE</scope>
    <source>
        <strain evidence="1 3">CCMP2712</strain>
    </source>
</reference>
<dbReference type="EMBL" id="JH993005">
    <property type="protein sequence ID" value="EKX44260.1"/>
    <property type="molecule type" value="Genomic_DNA"/>
</dbReference>
<dbReference type="AlphaFoldDB" id="L1J859"/>
<dbReference type="HOGENOM" id="CLU_2125825_0_0_1"/>
<sequence>MEGTQPDQAIDTSGSSNVIDSCTCMCEENSASGGNDWRSFLNRYMQNKHQNKTECMEQHLDENEMVETGGSELVIWCSHGKAGCNRKIIGMGGRKKLGARNGEDECRGFRIECG</sequence>
<evidence type="ECO:0000313" key="1">
    <source>
        <dbReference type="EMBL" id="EKX44260.1"/>
    </source>
</evidence>
<dbReference type="EnsemblProtists" id="EKX44260">
    <property type="protein sequence ID" value="EKX44260"/>
    <property type="gene ID" value="GUITHDRAFT_109717"/>
</dbReference>
<proteinExistence type="predicted"/>
<reference evidence="3" key="2">
    <citation type="submission" date="2012-11" db="EMBL/GenBank/DDBJ databases">
        <authorList>
            <person name="Kuo A."/>
            <person name="Curtis B.A."/>
            <person name="Tanifuji G."/>
            <person name="Burki F."/>
            <person name="Gruber A."/>
            <person name="Irimia M."/>
            <person name="Maruyama S."/>
            <person name="Arias M.C."/>
            <person name="Ball S.G."/>
            <person name="Gile G.H."/>
            <person name="Hirakawa Y."/>
            <person name="Hopkins J.F."/>
            <person name="Rensing S.A."/>
            <person name="Schmutz J."/>
            <person name="Symeonidi A."/>
            <person name="Elias M."/>
            <person name="Eveleigh R.J."/>
            <person name="Herman E.K."/>
            <person name="Klute M.J."/>
            <person name="Nakayama T."/>
            <person name="Obornik M."/>
            <person name="Reyes-Prieto A."/>
            <person name="Armbrust E.V."/>
            <person name="Aves S.J."/>
            <person name="Beiko R.G."/>
            <person name="Coutinho P."/>
            <person name="Dacks J.B."/>
            <person name="Durnford D.G."/>
            <person name="Fast N.M."/>
            <person name="Green B.R."/>
            <person name="Grisdale C."/>
            <person name="Hempe F."/>
            <person name="Henrissat B."/>
            <person name="Hoppner M.P."/>
            <person name="Ishida K.-I."/>
            <person name="Kim E."/>
            <person name="Koreny L."/>
            <person name="Kroth P.G."/>
            <person name="Liu Y."/>
            <person name="Malik S.-B."/>
            <person name="Maier U.G."/>
            <person name="McRose D."/>
            <person name="Mock T."/>
            <person name="Neilson J.A."/>
            <person name="Onodera N.T."/>
            <person name="Poole A.M."/>
            <person name="Pritham E.J."/>
            <person name="Richards T.A."/>
            <person name="Rocap G."/>
            <person name="Roy S.W."/>
            <person name="Sarai C."/>
            <person name="Schaack S."/>
            <person name="Shirato S."/>
            <person name="Slamovits C.H."/>
            <person name="Spencer D.F."/>
            <person name="Suzuki S."/>
            <person name="Worden A.Z."/>
            <person name="Zauner S."/>
            <person name="Barry K."/>
            <person name="Bell C."/>
            <person name="Bharti A.K."/>
            <person name="Crow J.A."/>
            <person name="Grimwood J."/>
            <person name="Kramer R."/>
            <person name="Lindquist E."/>
            <person name="Lucas S."/>
            <person name="Salamov A."/>
            <person name="McFadden G.I."/>
            <person name="Lane C.E."/>
            <person name="Keeling P.J."/>
            <person name="Gray M.W."/>
            <person name="Grigoriev I.V."/>
            <person name="Archibald J.M."/>
        </authorList>
    </citation>
    <scope>NUCLEOTIDE SEQUENCE</scope>
    <source>
        <strain evidence="3">CCMP2712</strain>
    </source>
</reference>
<dbReference type="PaxDb" id="55529-EKX44260"/>
<dbReference type="KEGG" id="gtt:GUITHDRAFT_109717"/>
<gene>
    <name evidence="1" type="ORF">GUITHDRAFT_109717</name>
</gene>
<name>L1J859_GUITC</name>
<protein>
    <submittedName>
        <fullName evidence="1 2">Uncharacterized protein</fullName>
    </submittedName>
</protein>
<dbReference type="GeneID" id="17300976"/>
<reference evidence="2" key="3">
    <citation type="submission" date="2016-03" db="UniProtKB">
        <authorList>
            <consortium name="EnsemblProtists"/>
        </authorList>
    </citation>
    <scope>IDENTIFICATION</scope>
</reference>
<keyword evidence="3" id="KW-1185">Reference proteome</keyword>
<dbReference type="RefSeq" id="XP_005831240.1">
    <property type="nucleotide sequence ID" value="XM_005831183.1"/>
</dbReference>
<evidence type="ECO:0000313" key="3">
    <source>
        <dbReference type="Proteomes" id="UP000011087"/>
    </source>
</evidence>
<accession>L1J859</accession>
<dbReference type="Proteomes" id="UP000011087">
    <property type="component" value="Unassembled WGS sequence"/>
</dbReference>